<dbReference type="PANTHER" id="PTHR28047">
    <property type="entry name" value="PROTEIN DCG1"/>
    <property type="match status" value="1"/>
</dbReference>
<organism evidence="2 3">
    <name type="scientific">Phaeomoniella chlamydospora</name>
    <name type="common">Phaeoacremonium chlamydosporum</name>
    <dbReference type="NCBI Taxonomy" id="158046"/>
    <lineage>
        <taxon>Eukaryota</taxon>
        <taxon>Fungi</taxon>
        <taxon>Dikarya</taxon>
        <taxon>Ascomycota</taxon>
        <taxon>Pezizomycotina</taxon>
        <taxon>Eurotiomycetes</taxon>
        <taxon>Chaetothyriomycetidae</taxon>
        <taxon>Phaeomoniellales</taxon>
        <taxon>Phaeomoniellaceae</taxon>
        <taxon>Phaeomoniella</taxon>
    </lineage>
</organism>
<dbReference type="InterPro" id="IPR053714">
    <property type="entry name" value="Iso_Racemase_Enz_sf"/>
</dbReference>
<evidence type="ECO:0000313" key="2">
    <source>
        <dbReference type="EMBL" id="KKY15889.1"/>
    </source>
</evidence>
<sequence>MVFIMPFTEPATNLTPLRPISILVVNPNSTKSMTEACIRMAVNQLPSHVTLTGFTAPAPSPSAIEGSLDAILSSEACIRALASDPKTKTFDAILVACFSKHALIEALREELSVPVIGIMEAALYSARMLGGRFGIVATGERSKWLQSDAVRAYGLDGYSVGSEATGLGVLELETKSRSEVLGRVAESARVLVDQGADCVLLGCAGMTDMVEACKEAVAHRDDYGNPKVNVIDGVVVGVQLLIGLVTAGFGTAKGGMYRSSKTSRDARGQKWL</sequence>
<dbReference type="EMBL" id="LCWF01000171">
    <property type="protein sequence ID" value="KKY15889.1"/>
    <property type="molecule type" value="Genomic_DNA"/>
</dbReference>
<reference evidence="2 3" key="2">
    <citation type="submission" date="2015-05" db="EMBL/GenBank/DDBJ databases">
        <authorList>
            <person name="Morales-Cruz A."/>
            <person name="Amrine K.C."/>
            <person name="Cantu D."/>
        </authorList>
    </citation>
    <scope>NUCLEOTIDE SEQUENCE [LARGE SCALE GENOMIC DNA]</scope>
    <source>
        <strain evidence="2">UCRPC4</strain>
    </source>
</reference>
<dbReference type="Gene3D" id="3.40.50.12500">
    <property type="match status" value="1"/>
</dbReference>
<evidence type="ECO:0000313" key="3">
    <source>
        <dbReference type="Proteomes" id="UP000053317"/>
    </source>
</evidence>
<dbReference type="Proteomes" id="UP000053317">
    <property type="component" value="Unassembled WGS sequence"/>
</dbReference>
<dbReference type="GO" id="GO:0047661">
    <property type="term" value="F:amino-acid racemase activity"/>
    <property type="evidence" value="ECO:0007669"/>
    <property type="project" value="InterPro"/>
</dbReference>
<dbReference type="InterPro" id="IPR052186">
    <property type="entry name" value="Hydantoin_racemase-like"/>
</dbReference>
<comment type="similarity">
    <text evidence="1">Belongs to the HyuE racemase family.</text>
</comment>
<keyword evidence="2" id="KW-0378">Hydrolase</keyword>
<reference evidence="2 3" key="1">
    <citation type="submission" date="2015-05" db="EMBL/GenBank/DDBJ databases">
        <title>Distinctive expansion of gene families associated with plant cell wall degradation and secondary metabolism in the genomes of grapevine trunk pathogens.</title>
        <authorList>
            <person name="Lawrence D.P."/>
            <person name="Travadon R."/>
            <person name="Rolshausen P.E."/>
            <person name="Baumgartner K."/>
        </authorList>
    </citation>
    <scope>NUCLEOTIDE SEQUENCE [LARGE SCALE GENOMIC DNA]</scope>
    <source>
        <strain evidence="2">UCRPC4</strain>
    </source>
</reference>
<name>A0A0G2DZB4_PHACM</name>
<dbReference type="OrthoDB" id="412018at2759"/>
<evidence type="ECO:0000256" key="1">
    <source>
        <dbReference type="ARBA" id="ARBA00038414"/>
    </source>
</evidence>
<proteinExistence type="inferred from homology"/>
<dbReference type="InterPro" id="IPR015942">
    <property type="entry name" value="Asp/Glu/hydantoin_racemase"/>
</dbReference>
<dbReference type="AlphaFoldDB" id="A0A0G2DZB4"/>
<comment type="caution">
    <text evidence="2">The sequence shown here is derived from an EMBL/GenBank/DDBJ whole genome shotgun (WGS) entry which is preliminary data.</text>
</comment>
<gene>
    <name evidence="2" type="ORF">UCRPC4_g06075</name>
</gene>
<dbReference type="GO" id="GO:0016787">
    <property type="term" value="F:hydrolase activity"/>
    <property type="evidence" value="ECO:0007669"/>
    <property type="project" value="UniProtKB-KW"/>
</dbReference>
<protein>
    <submittedName>
        <fullName evidence="2">Putative carbon-nitrogen hydrolase</fullName>
    </submittedName>
</protein>
<dbReference type="Pfam" id="PF01177">
    <property type="entry name" value="Asp_Glu_race"/>
    <property type="match status" value="1"/>
</dbReference>
<accession>A0A0G2DZB4</accession>
<keyword evidence="3" id="KW-1185">Reference proteome</keyword>
<dbReference type="PANTHER" id="PTHR28047:SF6">
    <property type="entry name" value="CN HYDROLASE DOMAIN-CONTAINING PROTEIN"/>
    <property type="match status" value="1"/>
</dbReference>